<proteinExistence type="predicted"/>
<dbReference type="InterPro" id="IPR010466">
    <property type="entry name" value="DUF1058"/>
</dbReference>
<dbReference type="AlphaFoldDB" id="A0A381XNR1"/>
<protein>
    <recommendedName>
        <fullName evidence="2">SH3b domain-containing protein</fullName>
    </recommendedName>
</protein>
<sequence length="174" mass="19348">MGMTLLRLVFVFLVLCLAPAMAALATDMKIAKPKSPGASGLAIPRFVSLASSTVHMRAGPGVRYPITWIYKRLGTPLMVMAEHEYWRKVRDAEGTEGWMHRSLLSGRRTALLRGTVADLHQLPDMKAPVILQAEPGVIGKLLKCKKFWCQIELGDTRAWIRRSAIFGALAMEQF</sequence>
<dbReference type="EMBL" id="UINC01015739">
    <property type="protein sequence ID" value="SVA66051.1"/>
    <property type="molecule type" value="Genomic_DNA"/>
</dbReference>
<evidence type="ECO:0008006" key="2">
    <source>
        <dbReference type="Google" id="ProtNLM"/>
    </source>
</evidence>
<name>A0A381XNR1_9ZZZZ</name>
<gene>
    <name evidence="1" type="ORF">METZ01_LOCUS118905</name>
</gene>
<evidence type="ECO:0000313" key="1">
    <source>
        <dbReference type="EMBL" id="SVA66051.1"/>
    </source>
</evidence>
<organism evidence="1">
    <name type="scientific">marine metagenome</name>
    <dbReference type="NCBI Taxonomy" id="408172"/>
    <lineage>
        <taxon>unclassified sequences</taxon>
        <taxon>metagenomes</taxon>
        <taxon>ecological metagenomes</taxon>
    </lineage>
</organism>
<accession>A0A381XNR1</accession>
<dbReference type="Gene3D" id="2.30.30.40">
    <property type="entry name" value="SH3 Domains"/>
    <property type="match status" value="1"/>
</dbReference>
<dbReference type="Pfam" id="PF06347">
    <property type="entry name" value="SH3_4"/>
    <property type="match status" value="2"/>
</dbReference>
<reference evidence="1" key="1">
    <citation type="submission" date="2018-05" db="EMBL/GenBank/DDBJ databases">
        <authorList>
            <person name="Lanie J.A."/>
            <person name="Ng W.-L."/>
            <person name="Kazmierczak K.M."/>
            <person name="Andrzejewski T.M."/>
            <person name="Davidsen T.M."/>
            <person name="Wayne K.J."/>
            <person name="Tettelin H."/>
            <person name="Glass J.I."/>
            <person name="Rusch D."/>
            <person name="Podicherti R."/>
            <person name="Tsui H.-C.T."/>
            <person name="Winkler M.E."/>
        </authorList>
    </citation>
    <scope>NUCLEOTIDE SEQUENCE</scope>
</reference>